<dbReference type="PROSITE" id="PS50931">
    <property type="entry name" value="HTH_LYSR"/>
    <property type="match status" value="1"/>
</dbReference>
<protein>
    <submittedName>
        <fullName evidence="6">ModE molybdate transport repressor domain-containing protein</fullName>
    </submittedName>
</protein>
<dbReference type="GO" id="GO:0003700">
    <property type="term" value="F:DNA-binding transcription factor activity"/>
    <property type="evidence" value="ECO:0007669"/>
    <property type="project" value="InterPro"/>
</dbReference>
<evidence type="ECO:0000256" key="4">
    <source>
        <dbReference type="ARBA" id="ARBA00023163"/>
    </source>
</evidence>
<proteinExistence type="inferred from homology"/>
<evidence type="ECO:0000313" key="7">
    <source>
        <dbReference type="Proteomes" id="UP000199220"/>
    </source>
</evidence>
<dbReference type="Pfam" id="PF00126">
    <property type="entry name" value="HTH_1"/>
    <property type="match status" value="1"/>
</dbReference>
<feature type="domain" description="HTH lysR-type" evidence="5">
    <location>
        <begin position="7"/>
        <end position="64"/>
    </location>
</feature>
<comment type="similarity">
    <text evidence="1">Belongs to the LysR transcriptional regulatory family.</text>
</comment>
<dbReference type="Gene3D" id="3.40.190.10">
    <property type="entry name" value="Periplasmic binding protein-like II"/>
    <property type="match status" value="2"/>
</dbReference>
<dbReference type="GO" id="GO:0000976">
    <property type="term" value="F:transcription cis-regulatory region binding"/>
    <property type="evidence" value="ECO:0007669"/>
    <property type="project" value="TreeGrafter"/>
</dbReference>
<dbReference type="InterPro" id="IPR000847">
    <property type="entry name" value="LysR_HTH_N"/>
</dbReference>
<dbReference type="InterPro" id="IPR036388">
    <property type="entry name" value="WH-like_DNA-bd_sf"/>
</dbReference>
<keyword evidence="3" id="KW-0238">DNA-binding</keyword>
<dbReference type="PANTHER" id="PTHR30126">
    <property type="entry name" value="HTH-TYPE TRANSCRIPTIONAL REGULATOR"/>
    <property type="match status" value="1"/>
</dbReference>
<dbReference type="STRING" id="648782.SAMN04488554_3777"/>
<sequence>MPAPKDVTLDMLRLLVAVADRGSISAAARAAGVSQPSASARIKDLERRLGLELVDRRSRGAELTADGRTVTDWARAVVEAADVLITGAQALAAEHDSQLTVAASQTVGEYLMPAWLAAYRRRSEGRPVRLRVMNSADVVAALRSREIDLGFVESPTVPADLARRRVGTDRLALVVGPDHPLARRRRPLTREQLLGLDLASREDGSGTRDALTRALGVPVQPALELGSNAAVKVEVASGGYPAVLSALAVSAEVSDGRLVEIDLPEVDLRRHLHAVWRRGARLPSVAEDFLRGVLGR</sequence>
<dbReference type="InterPro" id="IPR036390">
    <property type="entry name" value="WH_DNA-bd_sf"/>
</dbReference>
<name>A0A1H5N0V7_9MICO</name>
<evidence type="ECO:0000259" key="5">
    <source>
        <dbReference type="PROSITE" id="PS50931"/>
    </source>
</evidence>
<evidence type="ECO:0000313" key="6">
    <source>
        <dbReference type="EMBL" id="SEE94587.1"/>
    </source>
</evidence>
<dbReference type="Pfam" id="PF03466">
    <property type="entry name" value="LysR_substrate"/>
    <property type="match status" value="1"/>
</dbReference>
<dbReference type="EMBL" id="FNTX01000002">
    <property type="protein sequence ID" value="SEE94587.1"/>
    <property type="molecule type" value="Genomic_DNA"/>
</dbReference>
<dbReference type="PRINTS" id="PR00039">
    <property type="entry name" value="HTHLYSR"/>
</dbReference>
<keyword evidence="2" id="KW-0805">Transcription regulation</keyword>
<dbReference type="SUPFAM" id="SSF53850">
    <property type="entry name" value="Periplasmic binding protein-like II"/>
    <property type="match status" value="1"/>
</dbReference>
<dbReference type="Proteomes" id="UP000199220">
    <property type="component" value="Unassembled WGS sequence"/>
</dbReference>
<dbReference type="Gene3D" id="1.10.10.10">
    <property type="entry name" value="Winged helix-like DNA-binding domain superfamily/Winged helix DNA-binding domain"/>
    <property type="match status" value="1"/>
</dbReference>
<reference evidence="7" key="1">
    <citation type="submission" date="2016-10" db="EMBL/GenBank/DDBJ databases">
        <authorList>
            <person name="Varghese N."/>
            <person name="Submissions S."/>
        </authorList>
    </citation>
    <scope>NUCLEOTIDE SEQUENCE [LARGE SCALE GENOMIC DNA]</scope>
    <source>
        <strain evidence="7">DSM 21368</strain>
    </source>
</reference>
<evidence type="ECO:0000256" key="3">
    <source>
        <dbReference type="ARBA" id="ARBA00023125"/>
    </source>
</evidence>
<keyword evidence="4" id="KW-0804">Transcription</keyword>
<dbReference type="FunFam" id="1.10.10.10:FF:000001">
    <property type="entry name" value="LysR family transcriptional regulator"/>
    <property type="match status" value="1"/>
</dbReference>
<dbReference type="OrthoDB" id="9808620at2"/>
<accession>A0A1H5N0V7</accession>
<dbReference type="InterPro" id="IPR005119">
    <property type="entry name" value="LysR_subst-bd"/>
</dbReference>
<gene>
    <name evidence="6" type="ORF">SAMN04488554_3777</name>
</gene>
<dbReference type="AlphaFoldDB" id="A0A1H5N0V7"/>
<dbReference type="PANTHER" id="PTHR30126:SF39">
    <property type="entry name" value="HTH-TYPE TRANSCRIPTIONAL REGULATOR CYSL"/>
    <property type="match status" value="1"/>
</dbReference>
<evidence type="ECO:0000256" key="2">
    <source>
        <dbReference type="ARBA" id="ARBA00023015"/>
    </source>
</evidence>
<evidence type="ECO:0000256" key="1">
    <source>
        <dbReference type="ARBA" id="ARBA00009437"/>
    </source>
</evidence>
<dbReference type="SUPFAM" id="SSF46785">
    <property type="entry name" value="Winged helix' DNA-binding domain"/>
    <property type="match status" value="1"/>
</dbReference>
<organism evidence="6 7">
    <name type="scientific">Ruania alba</name>
    <dbReference type="NCBI Taxonomy" id="648782"/>
    <lineage>
        <taxon>Bacteria</taxon>
        <taxon>Bacillati</taxon>
        <taxon>Actinomycetota</taxon>
        <taxon>Actinomycetes</taxon>
        <taxon>Micrococcales</taxon>
        <taxon>Ruaniaceae</taxon>
        <taxon>Ruania</taxon>
    </lineage>
</organism>
<keyword evidence="7" id="KW-1185">Reference proteome</keyword>